<reference evidence="1 2" key="1">
    <citation type="submission" date="2018-11" db="EMBL/GenBank/DDBJ databases">
        <authorList>
            <consortium name="Pathogen Informatics"/>
        </authorList>
    </citation>
    <scope>NUCLEOTIDE SEQUENCE [LARGE SCALE GENOMIC DNA]</scope>
    <source>
        <strain evidence="1 2">Zambia</strain>
    </source>
</reference>
<evidence type="ECO:0000313" key="2">
    <source>
        <dbReference type="Proteomes" id="UP000277204"/>
    </source>
</evidence>
<gene>
    <name evidence="1" type="ORF">SMRZ_LOCUS1193</name>
</gene>
<protein>
    <submittedName>
        <fullName evidence="1">Uncharacterized protein</fullName>
    </submittedName>
</protein>
<sequence length="109" mass="12857">MNTKILKYNIENNNPITLDGQTMEDVEYFTYLRSIIDEQGGSHADVNVRIGKARIAFLQLNNIWISKPLSVNRYQSENLQYQRQHIQFYCTELKLAELQQPPSARYKYL</sequence>
<dbReference type="EMBL" id="UZAI01000252">
    <property type="protein sequence ID" value="VDO50495.1"/>
    <property type="molecule type" value="Genomic_DNA"/>
</dbReference>
<proteinExistence type="predicted"/>
<dbReference type="Proteomes" id="UP000277204">
    <property type="component" value="Unassembled WGS sequence"/>
</dbReference>
<evidence type="ECO:0000313" key="1">
    <source>
        <dbReference type="EMBL" id="VDO50495.1"/>
    </source>
</evidence>
<name>A0A183LBL8_9TREM</name>
<accession>A0A183LBL8</accession>
<dbReference type="AlphaFoldDB" id="A0A183LBL8"/>
<keyword evidence="2" id="KW-1185">Reference proteome</keyword>
<organism evidence="1 2">
    <name type="scientific">Schistosoma margrebowiei</name>
    <dbReference type="NCBI Taxonomy" id="48269"/>
    <lineage>
        <taxon>Eukaryota</taxon>
        <taxon>Metazoa</taxon>
        <taxon>Spiralia</taxon>
        <taxon>Lophotrochozoa</taxon>
        <taxon>Platyhelminthes</taxon>
        <taxon>Trematoda</taxon>
        <taxon>Digenea</taxon>
        <taxon>Strigeidida</taxon>
        <taxon>Schistosomatoidea</taxon>
        <taxon>Schistosomatidae</taxon>
        <taxon>Schistosoma</taxon>
    </lineage>
</organism>